<sequence>MDVNAFRGLVTVPATQAHTATVIFAHGLGQSNLSWRQLIREAFAERLPHVTWILPQAPQRELTLSPGHRRPSWFDLSRLPPPPDDFDEQAMSESSSCIENIILGQVHAGIDSRRIVLIGFSQGAALSLVVALTTLYELAGAVIMSGWLPHRSREHMLHTAPNLPILWCHGTADDEIPIACAEEAAGFLLNTLRLHPRQVSLRQYPGMKHSICDAELEDILRWLESVIAEY</sequence>
<evidence type="ECO:0000256" key="4">
    <source>
        <dbReference type="ARBA" id="ARBA00022487"/>
    </source>
</evidence>
<keyword evidence="6" id="KW-0276">Fatty acid metabolism</keyword>
<dbReference type="InterPro" id="IPR050565">
    <property type="entry name" value="LYPA1-2/EST-like"/>
</dbReference>
<evidence type="ECO:0000256" key="8">
    <source>
        <dbReference type="ARBA" id="ARBA00031195"/>
    </source>
</evidence>
<evidence type="ECO:0000313" key="12">
    <source>
        <dbReference type="Proteomes" id="UP001556367"/>
    </source>
</evidence>
<evidence type="ECO:0000256" key="1">
    <source>
        <dbReference type="ARBA" id="ARBA00006499"/>
    </source>
</evidence>
<evidence type="ECO:0000256" key="2">
    <source>
        <dbReference type="ARBA" id="ARBA00012423"/>
    </source>
</evidence>
<evidence type="ECO:0000256" key="7">
    <source>
        <dbReference type="ARBA" id="ARBA00029392"/>
    </source>
</evidence>
<keyword evidence="5" id="KW-0378">Hydrolase</keyword>
<evidence type="ECO:0000256" key="3">
    <source>
        <dbReference type="ARBA" id="ARBA00014923"/>
    </source>
</evidence>
<keyword evidence="12" id="KW-1185">Reference proteome</keyword>
<dbReference type="Gene3D" id="3.40.50.1820">
    <property type="entry name" value="alpha/beta hydrolase"/>
    <property type="match status" value="1"/>
</dbReference>
<dbReference type="InterPro" id="IPR029058">
    <property type="entry name" value="AB_hydrolase_fold"/>
</dbReference>
<protein>
    <recommendedName>
        <fullName evidence="3">Acyl-protein thioesterase 1</fullName>
        <ecNumber evidence="2">3.1.2.22</ecNumber>
    </recommendedName>
    <alternativeName>
        <fullName evidence="8">Palmitoyl-protein hydrolase</fullName>
    </alternativeName>
</protein>
<keyword evidence="6" id="KW-0443">Lipid metabolism</keyword>
<dbReference type="EMBL" id="JASNQZ010000011">
    <property type="protein sequence ID" value="KAL0950677.1"/>
    <property type="molecule type" value="Genomic_DNA"/>
</dbReference>
<dbReference type="SUPFAM" id="SSF53474">
    <property type="entry name" value="alpha/beta-Hydrolases"/>
    <property type="match status" value="1"/>
</dbReference>
<evidence type="ECO:0000256" key="6">
    <source>
        <dbReference type="ARBA" id="ARBA00022832"/>
    </source>
</evidence>
<evidence type="ECO:0000313" key="11">
    <source>
        <dbReference type="EMBL" id="KAL0950677.1"/>
    </source>
</evidence>
<comment type="caution">
    <text evidence="11">The sequence shown here is derived from an EMBL/GenBank/DDBJ whole genome shotgun (WGS) entry which is preliminary data.</text>
</comment>
<keyword evidence="4" id="KW-0719">Serine esterase</keyword>
<name>A0ABR3J4W0_9AGAR</name>
<evidence type="ECO:0000256" key="5">
    <source>
        <dbReference type="ARBA" id="ARBA00022801"/>
    </source>
</evidence>
<proteinExistence type="inferred from homology"/>
<dbReference type="Pfam" id="PF02230">
    <property type="entry name" value="Abhydrolase_2"/>
    <property type="match status" value="1"/>
</dbReference>
<dbReference type="InterPro" id="IPR003140">
    <property type="entry name" value="PLipase/COase/thioEstase"/>
</dbReference>
<comment type="similarity">
    <text evidence="1">Belongs to the AB hydrolase superfamily. AB hydrolase 2 family.</text>
</comment>
<dbReference type="PANTHER" id="PTHR10655:SF17">
    <property type="entry name" value="LYSOPHOSPHOLIPASE-LIKE PROTEIN 1"/>
    <property type="match status" value="1"/>
</dbReference>
<comment type="function">
    <text evidence="7">Hydrolyzes fatty acids from S-acylated cysteine residues in proteins with a strong preference for palmitoylated G-alpha proteins over other acyl substrates. Mediates the deacylation of G-alpha proteins such as GPA1 in vivo, but has weak or no activity toward palmitoylated Ras proteins. Has weak lysophospholipase activity in vitro; however such activity may not exist in vivo.</text>
</comment>
<feature type="domain" description="Phospholipase/carboxylesterase/thioesterase" evidence="10">
    <location>
        <begin position="11"/>
        <end position="226"/>
    </location>
</feature>
<evidence type="ECO:0000256" key="9">
    <source>
        <dbReference type="ARBA" id="ARBA00047337"/>
    </source>
</evidence>
<accession>A0ABR3J4W0</accession>
<comment type="catalytic activity">
    <reaction evidence="9">
        <text>S-hexadecanoyl-L-cysteinyl-[protein] + H2O = L-cysteinyl-[protein] + hexadecanoate + H(+)</text>
        <dbReference type="Rhea" id="RHEA:19233"/>
        <dbReference type="Rhea" id="RHEA-COMP:10131"/>
        <dbReference type="Rhea" id="RHEA-COMP:11032"/>
        <dbReference type="ChEBI" id="CHEBI:7896"/>
        <dbReference type="ChEBI" id="CHEBI:15377"/>
        <dbReference type="ChEBI" id="CHEBI:15378"/>
        <dbReference type="ChEBI" id="CHEBI:29950"/>
        <dbReference type="ChEBI" id="CHEBI:74151"/>
        <dbReference type="EC" id="3.1.2.22"/>
    </reaction>
</comment>
<evidence type="ECO:0000259" key="10">
    <source>
        <dbReference type="Pfam" id="PF02230"/>
    </source>
</evidence>
<organism evidence="11 12">
    <name type="scientific">Hohenbuehelia grisea</name>
    <dbReference type="NCBI Taxonomy" id="104357"/>
    <lineage>
        <taxon>Eukaryota</taxon>
        <taxon>Fungi</taxon>
        <taxon>Dikarya</taxon>
        <taxon>Basidiomycota</taxon>
        <taxon>Agaricomycotina</taxon>
        <taxon>Agaricomycetes</taxon>
        <taxon>Agaricomycetidae</taxon>
        <taxon>Agaricales</taxon>
        <taxon>Pleurotineae</taxon>
        <taxon>Pleurotaceae</taxon>
        <taxon>Hohenbuehelia</taxon>
    </lineage>
</organism>
<gene>
    <name evidence="11" type="ORF">HGRIS_007461</name>
</gene>
<reference evidence="12" key="1">
    <citation type="submission" date="2024-06" db="EMBL/GenBank/DDBJ databases">
        <title>Multi-omics analyses provide insights into the biosynthesis of the anticancer antibiotic pleurotin in Hohenbuehelia grisea.</title>
        <authorList>
            <person name="Weaver J.A."/>
            <person name="Alberti F."/>
        </authorList>
    </citation>
    <scope>NUCLEOTIDE SEQUENCE [LARGE SCALE GENOMIC DNA]</scope>
    <source>
        <strain evidence="12">T-177</strain>
    </source>
</reference>
<dbReference type="Proteomes" id="UP001556367">
    <property type="component" value="Unassembled WGS sequence"/>
</dbReference>
<dbReference type="EC" id="3.1.2.22" evidence="2"/>
<dbReference type="PANTHER" id="PTHR10655">
    <property type="entry name" value="LYSOPHOSPHOLIPASE-RELATED"/>
    <property type="match status" value="1"/>
</dbReference>